<feature type="compositionally biased region" description="Basic and acidic residues" evidence="1">
    <location>
        <begin position="205"/>
        <end position="226"/>
    </location>
</feature>
<dbReference type="EMBL" id="FR687359">
    <property type="protein sequence ID" value="CBW75054.1"/>
    <property type="molecule type" value="Genomic_DNA"/>
</dbReference>
<gene>
    <name evidence="3" type="ordered locus">RBRH_02705</name>
</gene>
<feature type="transmembrane region" description="Helical" evidence="2">
    <location>
        <begin position="41"/>
        <end position="63"/>
    </location>
</feature>
<dbReference type="STRING" id="882378.RBRH_02705"/>
<proteinExistence type="predicted"/>
<evidence type="ECO:0000256" key="2">
    <source>
        <dbReference type="SAM" id="Phobius"/>
    </source>
</evidence>
<feature type="transmembrane region" description="Helical" evidence="2">
    <location>
        <begin position="104"/>
        <end position="125"/>
    </location>
</feature>
<dbReference type="Proteomes" id="UP000007437">
    <property type="component" value="Chromosome"/>
</dbReference>
<dbReference type="AlphaFoldDB" id="E5AR22"/>
<keyword evidence="2" id="KW-1133">Transmembrane helix</keyword>
<evidence type="ECO:0000313" key="4">
    <source>
        <dbReference type="Proteomes" id="UP000007437"/>
    </source>
</evidence>
<name>E5AR22_MYCRK</name>
<sequence>MSGRMKALLRAVLIVDALVTAAFGLLMIATPWRSLYDTLQLVQVSPAMVGQLFGIVLLALAGLQLRAAIHGALTALVAGASGHALWACGVLMLVWLVAVRSPSLAGLGLWIGPLVGVALLLYGLINVRLAAAVRRRDRAAAQGAASAERARERAAATAPMTPAQAADVSTSQAKSAGRTPAAPATTRHSASASNASPSTASIPERGAEADERREPFVRGDDDTDRG</sequence>
<keyword evidence="2" id="KW-0472">Membrane</keyword>
<organism evidence="3 4">
    <name type="scientific">Mycetohabitans rhizoxinica (strain DSM 19002 / CIP 109453 / HKI 454)</name>
    <name type="common">Paraburkholderia rhizoxinica</name>
    <dbReference type="NCBI Taxonomy" id="882378"/>
    <lineage>
        <taxon>Bacteria</taxon>
        <taxon>Pseudomonadati</taxon>
        <taxon>Pseudomonadota</taxon>
        <taxon>Betaproteobacteria</taxon>
        <taxon>Burkholderiales</taxon>
        <taxon>Burkholderiaceae</taxon>
        <taxon>Mycetohabitans</taxon>
    </lineage>
</organism>
<evidence type="ECO:0008006" key="5">
    <source>
        <dbReference type="Google" id="ProtNLM"/>
    </source>
</evidence>
<keyword evidence="2" id="KW-0812">Transmembrane</keyword>
<feature type="transmembrane region" description="Helical" evidence="2">
    <location>
        <begin position="7"/>
        <end position="29"/>
    </location>
</feature>
<feature type="transmembrane region" description="Helical" evidence="2">
    <location>
        <begin position="75"/>
        <end position="98"/>
    </location>
</feature>
<feature type="compositionally biased region" description="Low complexity" evidence="1">
    <location>
        <begin position="155"/>
        <end position="166"/>
    </location>
</feature>
<reference evidence="3 4" key="1">
    <citation type="journal article" date="2011" name="J. Bacteriol.">
        <title>Complete genome sequence of Burkholderia rhizoxinica, an endosymbiont of Rhizopus microsporus.</title>
        <authorList>
            <person name="Lackner G."/>
            <person name="Moebius N."/>
            <person name="Partida-Martinez L."/>
            <person name="Hertweck C."/>
        </authorList>
    </citation>
    <scope>NUCLEOTIDE SEQUENCE [LARGE SCALE GENOMIC DNA]</scope>
    <source>
        <strain evidence="4">DSM 19002 / CIP 109453 / HKI 454</strain>
    </source>
</reference>
<dbReference type="HOGENOM" id="CLU_087851_1_0_4"/>
<dbReference type="eggNOG" id="ENOG50341CN">
    <property type="taxonomic scope" value="Bacteria"/>
</dbReference>
<evidence type="ECO:0000313" key="3">
    <source>
        <dbReference type="EMBL" id="CBW75054.1"/>
    </source>
</evidence>
<feature type="region of interest" description="Disordered" evidence="1">
    <location>
        <begin position="144"/>
        <end position="226"/>
    </location>
</feature>
<protein>
    <recommendedName>
        <fullName evidence="5">Transmembrane protein</fullName>
    </recommendedName>
</protein>
<dbReference type="KEGG" id="brh:RBRH_02705"/>
<accession>E5AR22</accession>
<feature type="compositionally biased region" description="Low complexity" evidence="1">
    <location>
        <begin position="175"/>
        <end position="201"/>
    </location>
</feature>
<evidence type="ECO:0000256" key="1">
    <source>
        <dbReference type="SAM" id="MobiDB-lite"/>
    </source>
</evidence>